<organism evidence="1">
    <name type="scientific">Culex pipiens</name>
    <name type="common">House mosquito</name>
    <dbReference type="NCBI Taxonomy" id="7175"/>
    <lineage>
        <taxon>Eukaryota</taxon>
        <taxon>Metazoa</taxon>
        <taxon>Ecdysozoa</taxon>
        <taxon>Arthropoda</taxon>
        <taxon>Hexapoda</taxon>
        <taxon>Insecta</taxon>
        <taxon>Pterygota</taxon>
        <taxon>Neoptera</taxon>
        <taxon>Endopterygota</taxon>
        <taxon>Diptera</taxon>
        <taxon>Nematocera</taxon>
        <taxon>Culicoidea</taxon>
        <taxon>Culicidae</taxon>
        <taxon>Culicinae</taxon>
        <taxon>Culicini</taxon>
        <taxon>Culex</taxon>
        <taxon>Culex</taxon>
    </lineage>
</organism>
<evidence type="ECO:0000313" key="1">
    <source>
        <dbReference type="EMBL" id="CAG6467778.1"/>
    </source>
</evidence>
<proteinExistence type="predicted"/>
<dbReference type="AlphaFoldDB" id="A0A8D8B582"/>
<reference evidence="1" key="1">
    <citation type="submission" date="2021-05" db="EMBL/GenBank/DDBJ databases">
        <authorList>
            <person name="Alioto T."/>
            <person name="Alioto T."/>
            <person name="Gomez Garrido J."/>
        </authorList>
    </citation>
    <scope>NUCLEOTIDE SEQUENCE</scope>
</reference>
<accession>A0A8D8B582</accession>
<dbReference type="EMBL" id="HBUE01059110">
    <property type="protein sequence ID" value="CAG6467783.1"/>
    <property type="molecule type" value="Transcribed_RNA"/>
</dbReference>
<protein>
    <submittedName>
        <fullName evidence="1">(northern house mosquito) hypothetical protein</fullName>
    </submittedName>
</protein>
<name>A0A8D8B582_CULPI</name>
<sequence>MPQRALSEGGVGRGWERDHRKRVLRDALHQVVDYADGARCESPPAPPVRVLWAAVRVLANGRRGGTVSVAHQRDPERGRFLPWAQGSPGLHRYQLGQRGQFVG</sequence>
<dbReference type="EMBL" id="HBUE01059108">
    <property type="protein sequence ID" value="CAG6467778.1"/>
    <property type="molecule type" value="Transcribed_RNA"/>
</dbReference>